<evidence type="ECO:0000313" key="3">
    <source>
        <dbReference type="Proteomes" id="UP000014387"/>
    </source>
</evidence>
<organism evidence="2 3">
    <name type="scientific">Gleimia europaea ACS-120-V-Col10b</name>
    <dbReference type="NCBI Taxonomy" id="883069"/>
    <lineage>
        <taxon>Bacteria</taxon>
        <taxon>Bacillati</taxon>
        <taxon>Actinomycetota</taxon>
        <taxon>Actinomycetes</taxon>
        <taxon>Actinomycetales</taxon>
        <taxon>Actinomycetaceae</taxon>
        <taxon>Gleimia</taxon>
    </lineage>
</organism>
<dbReference type="EMBL" id="AGWN01000001">
    <property type="protein sequence ID" value="EPD31346.1"/>
    <property type="molecule type" value="Genomic_DNA"/>
</dbReference>
<dbReference type="OrthoDB" id="5516926at2"/>
<dbReference type="InterPro" id="IPR007922">
    <property type="entry name" value="DciA-like"/>
</dbReference>
<reference evidence="2 3" key="1">
    <citation type="submission" date="2013-05" db="EMBL/GenBank/DDBJ databases">
        <title>The Genome Sequence of Actinomyces europaeus ACS-120-V-COL10B.</title>
        <authorList>
            <consortium name="The Broad Institute Genomics Platform"/>
            <person name="Earl A."/>
            <person name="Ward D."/>
            <person name="Feldgarden M."/>
            <person name="Gevers D."/>
            <person name="Saerens B."/>
            <person name="Vaneechoutte M."/>
            <person name="Walker B."/>
            <person name="Young S."/>
            <person name="Zeng Q."/>
            <person name="Gargeya S."/>
            <person name="Fitzgerald M."/>
            <person name="Haas B."/>
            <person name="Abouelleil A."/>
            <person name="Allen A.W."/>
            <person name="Alvarado L."/>
            <person name="Arachchi H.M."/>
            <person name="Berlin A.M."/>
            <person name="Chapman S.B."/>
            <person name="Gainer-Dewar J."/>
            <person name="Goldberg J."/>
            <person name="Griggs A."/>
            <person name="Gujja S."/>
            <person name="Hansen M."/>
            <person name="Howarth C."/>
            <person name="Imamovic A."/>
            <person name="Ireland A."/>
            <person name="Larimer J."/>
            <person name="McCowan C."/>
            <person name="Murphy C."/>
            <person name="Pearson M."/>
            <person name="Poon T.W."/>
            <person name="Priest M."/>
            <person name="Roberts A."/>
            <person name="Saif S."/>
            <person name="Shea T."/>
            <person name="Sisk P."/>
            <person name="Sykes S."/>
            <person name="Wortman J."/>
            <person name="Nusbaum C."/>
            <person name="Birren B."/>
        </authorList>
    </citation>
    <scope>NUCLEOTIDE SEQUENCE [LARGE SCALE GENOMIC DNA]</scope>
    <source>
        <strain evidence="2 3">ACS-120-V-Col10b</strain>
    </source>
</reference>
<dbReference type="PANTHER" id="PTHR36456">
    <property type="entry name" value="UPF0232 PROTEIN SCO3875"/>
    <property type="match status" value="1"/>
</dbReference>
<dbReference type="RefSeq" id="WP_016444457.1">
    <property type="nucleotide sequence ID" value="NZ_KE150266.1"/>
</dbReference>
<proteinExistence type="predicted"/>
<evidence type="ECO:0000256" key="1">
    <source>
        <dbReference type="SAM" id="MobiDB-lite"/>
    </source>
</evidence>
<dbReference type="AlphaFoldDB" id="A0A9W5RF94"/>
<dbReference type="Proteomes" id="UP000014387">
    <property type="component" value="Unassembled WGS sequence"/>
</dbReference>
<sequence>MTSNEEFETETGSYAQEAVRRQKRLARESGYYPDTTAKARLLSEGGGKSRASSFRGKSWGIGRSGGGYEQETSKEGLATSKLGTGPSKYDPQPVDNVIGNLVNRLGWSSVLSIATIAARWPSIVGPSVAQHCRVETFEDNVLVVNTSSTAWANQMKFLLPTLEKQIAEAFGENAVKRVIIRGPQAPSWRKGRLHVPGRGPRDTYG</sequence>
<dbReference type="Pfam" id="PF05258">
    <property type="entry name" value="DciA"/>
    <property type="match status" value="1"/>
</dbReference>
<dbReference type="PANTHER" id="PTHR36456:SF1">
    <property type="entry name" value="UPF0232 PROTEIN SCO3875"/>
    <property type="match status" value="1"/>
</dbReference>
<name>A0A9W5RF94_9ACTO</name>
<evidence type="ECO:0000313" key="2">
    <source>
        <dbReference type="EMBL" id="EPD31346.1"/>
    </source>
</evidence>
<comment type="caution">
    <text evidence="2">The sequence shown here is derived from an EMBL/GenBank/DDBJ whole genome shotgun (WGS) entry which is preliminary data.</text>
</comment>
<gene>
    <name evidence="2" type="ORF">HMPREF9238_01114</name>
</gene>
<keyword evidence="3" id="KW-1185">Reference proteome</keyword>
<protein>
    <submittedName>
        <fullName evidence="2">Uncharacterized protein</fullName>
    </submittedName>
</protein>
<feature type="region of interest" description="Disordered" evidence="1">
    <location>
        <begin position="1"/>
        <end position="88"/>
    </location>
</feature>
<accession>A0A9W5RF94</accession>